<protein>
    <submittedName>
        <fullName evidence="3">Uncharacterized protein</fullName>
    </submittedName>
</protein>
<dbReference type="EMBL" id="JAADJG010000213">
    <property type="protein sequence ID" value="KAF4451598.1"/>
    <property type="molecule type" value="Genomic_DNA"/>
</dbReference>
<dbReference type="AlphaFoldDB" id="A0A8H4KKW8"/>
<evidence type="ECO:0000256" key="1">
    <source>
        <dbReference type="SAM" id="MobiDB-lite"/>
    </source>
</evidence>
<proteinExistence type="predicted"/>
<accession>A0A8H4KKW8</accession>
<evidence type="ECO:0000313" key="4">
    <source>
        <dbReference type="Proteomes" id="UP000605986"/>
    </source>
</evidence>
<reference evidence="3" key="1">
    <citation type="submission" date="2020-01" db="EMBL/GenBank/DDBJ databases">
        <title>Identification and distribution of gene clusters putatively required for synthesis of sphingolipid metabolism inhibitors in phylogenetically diverse species of the filamentous fungus Fusarium.</title>
        <authorList>
            <person name="Kim H.-S."/>
            <person name="Busman M."/>
            <person name="Brown D.W."/>
            <person name="Divon H."/>
            <person name="Uhlig S."/>
            <person name="Proctor R.H."/>
        </authorList>
    </citation>
    <scope>NUCLEOTIDE SEQUENCE</scope>
    <source>
        <strain evidence="3">NRRL 53441</strain>
    </source>
</reference>
<feature type="compositionally biased region" description="Basic and acidic residues" evidence="1">
    <location>
        <begin position="250"/>
        <end position="259"/>
    </location>
</feature>
<keyword evidence="4" id="KW-1185">Reference proteome</keyword>
<keyword evidence="2" id="KW-0472">Membrane</keyword>
<feature type="compositionally biased region" description="Polar residues" evidence="1">
    <location>
        <begin position="146"/>
        <end position="157"/>
    </location>
</feature>
<feature type="transmembrane region" description="Helical" evidence="2">
    <location>
        <begin position="213"/>
        <end position="233"/>
    </location>
</feature>
<gene>
    <name evidence="3" type="ORF">F53441_5454</name>
</gene>
<feature type="region of interest" description="Disordered" evidence="1">
    <location>
        <begin position="330"/>
        <end position="379"/>
    </location>
</feature>
<comment type="caution">
    <text evidence="3">The sequence shown here is derived from an EMBL/GenBank/DDBJ whole genome shotgun (WGS) entry which is preliminary data.</text>
</comment>
<feature type="region of interest" description="Disordered" evidence="1">
    <location>
        <begin position="122"/>
        <end position="157"/>
    </location>
</feature>
<keyword evidence="2" id="KW-1133">Transmembrane helix</keyword>
<sequence>MYDHDPIKDLGLSCPSGGDFYICNNDPQRFIGCCDTNPCGARKGLCPDQHIKPASFNETLQHEFLPQACINDNADVKWYTCSETTPPFLGCCAVDPCVVGTCPRKELRAAKLSGKTNNVEDFLGGGSDYDPKPVPATDTDTDTDTGSVSRTTASPGATSTFEGSDVISSFITSLTMESTMGTITSIAATSTSELTLESSPKLKNDNSDGGRSGMYALFVLLILPITFIIWITPKARRWLRRRKDAKAEQAREAQEREDLVSGQNQYAQQHPRAGWTKVQRVSSGEIQRVRERTPIKIRNRTTRDTQHRARNLGPTDPFPLIQAARDAQSHEFDGTSGNHTDVTNLPELGPPMTQEQQRQPSSDHSQTEAMGPPISEDDIRDATGSYFIIDWHKLGSTCTQ</sequence>
<evidence type="ECO:0000256" key="2">
    <source>
        <dbReference type="SAM" id="Phobius"/>
    </source>
</evidence>
<name>A0A8H4KKW8_9HYPO</name>
<evidence type="ECO:0000313" key="3">
    <source>
        <dbReference type="EMBL" id="KAF4451598.1"/>
    </source>
</evidence>
<feature type="compositionally biased region" description="Polar residues" evidence="1">
    <location>
        <begin position="353"/>
        <end position="368"/>
    </location>
</feature>
<keyword evidence="2" id="KW-0812">Transmembrane</keyword>
<dbReference type="OrthoDB" id="3692311at2759"/>
<dbReference type="Proteomes" id="UP000605986">
    <property type="component" value="Unassembled WGS sequence"/>
</dbReference>
<feature type="region of interest" description="Disordered" evidence="1">
    <location>
        <begin position="250"/>
        <end position="274"/>
    </location>
</feature>
<organism evidence="3 4">
    <name type="scientific">Fusarium austroafricanum</name>
    <dbReference type="NCBI Taxonomy" id="2364996"/>
    <lineage>
        <taxon>Eukaryota</taxon>
        <taxon>Fungi</taxon>
        <taxon>Dikarya</taxon>
        <taxon>Ascomycota</taxon>
        <taxon>Pezizomycotina</taxon>
        <taxon>Sordariomycetes</taxon>
        <taxon>Hypocreomycetidae</taxon>
        <taxon>Hypocreales</taxon>
        <taxon>Nectriaceae</taxon>
        <taxon>Fusarium</taxon>
        <taxon>Fusarium concolor species complex</taxon>
    </lineage>
</organism>